<dbReference type="RefSeq" id="WP_186914353.1">
    <property type="nucleotide sequence ID" value="NZ_JACOFV010000037.1"/>
</dbReference>
<dbReference type="Proteomes" id="UP000634011">
    <property type="component" value="Unassembled WGS sequence"/>
</dbReference>
<evidence type="ECO:0000313" key="2">
    <source>
        <dbReference type="Proteomes" id="UP000634011"/>
    </source>
</evidence>
<comment type="caution">
    <text evidence="1">The sequence shown here is derived from an EMBL/GenBank/DDBJ whole genome shotgun (WGS) entry which is preliminary data.</text>
</comment>
<keyword evidence="2" id="KW-1185">Reference proteome</keyword>
<evidence type="ECO:0000313" key="1">
    <source>
        <dbReference type="EMBL" id="MBC3864357.1"/>
    </source>
</evidence>
<reference evidence="1" key="1">
    <citation type="submission" date="2020-08" db="EMBL/GenBank/DDBJ databases">
        <title>Novel species isolated from subtropical streams in China.</title>
        <authorList>
            <person name="Lu H."/>
        </authorList>
    </citation>
    <scope>NUCLEOTIDE SEQUENCE</scope>
    <source>
        <strain evidence="1">KACC 12607</strain>
    </source>
</reference>
<sequence length="175" mass="20233">MNRDNDYWTFLKTCSFDDAVKKSVENNFGSAPDSPSAQWYAIREIEALETRFKAGDKFSLLEAIYTCAVRSIPLPDWVERSYIASYRKILKFEAKSLDAAFDIEWKKNINLAAKRKRRKTAHHIYTEIKKMSANGRSVTDELFDEVGAKFNIGRTLAKEYYAYMTERLEKDVAAS</sequence>
<protein>
    <submittedName>
        <fullName evidence="1">Uncharacterized protein</fullName>
    </submittedName>
</protein>
<proteinExistence type="predicted"/>
<dbReference type="AlphaFoldDB" id="A0A923KJK3"/>
<gene>
    <name evidence="1" type="ORF">H8K32_19860</name>
</gene>
<dbReference type="EMBL" id="JACOFV010000037">
    <property type="protein sequence ID" value="MBC3864357.1"/>
    <property type="molecule type" value="Genomic_DNA"/>
</dbReference>
<organism evidence="1 2">
    <name type="scientific">Undibacterium jejuense</name>
    <dbReference type="NCBI Taxonomy" id="1344949"/>
    <lineage>
        <taxon>Bacteria</taxon>
        <taxon>Pseudomonadati</taxon>
        <taxon>Pseudomonadota</taxon>
        <taxon>Betaproteobacteria</taxon>
        <taxon>Burkholderiales</taxon>
        <taxon>Oxalobacteraceae</taxon>
        <taxon>Undibacterium</taxon>
    </lineage>
</organism>
<name>A0A923KJK3_9BURK</name>
<accession>A0A923KJK3</accession>